<dbReference type="InterPro" id="IPR029044">
    <property type="entry name" value="Nucleotide-diphossugar_trans"/>
</dbReference>
<organism evidence="1 2">
    <name type="scientific">Sphingomonas hominis</name>
    <dbReference type="NCBI Taxonomy" id="2741495"/>
    <lineage>
        <taxon>Bacteria</taxon>
        <taxon>Pseudomonadati</taxon>
        <taxon>Pseudomonadota</taxon>
        <taxon>Alphaproteobacteria</taxon>
        <taxon>Sphingomonadales</taxon>
        <taxon>Sphingomonadaceae</taxon>
        <taxon>Sphingomonas</taxon>
    </lineage>
</organism>
<sequence>MTVTKDWGRGAAVGEVAAALDAVERQLDGLGTGAIPRTIHQTYFSATLPPALSGNVDALRALNPGWSFSFYDDAAVERFIAEEYGKAILARYLRISPKYGAARADLFRYLLIFRSGGVYLDIKSSADQPFDEVLRSDDRFIISQWDNGINGIHPGGGLFHPELAAIPHGEFQQWHIIAAPGHPFLRAVIERVLHAIDTYNPYRVGVGLNVLRVTGPIPYTLAIAPLLACHPHRRVRDERALGLRYTILGGEVHRRHLRGHYSRRRTPIVGADRGWIANAPLLGFIVARSLVRRAIKRLKR</sequence>
<keyword evidence="2" id="KW-1185">Reference proteome</keyword>
<comment type="caution">
    <text evidence="1">The sequence shown here is derived from an EMBL/GenBank/DDBJ whole genome shotgun (WGS) entry which is preliminary data.</text>
</comment>
<dbReference type="Gene3D" id="3.90.550.20">
    <property type="match status" value="1"/>
</dbReference>
<dbReference type="SUPFAM" id="SSF53448">
    <property type="entry name" value="Nucleotide-diphospho-sugar transferases"/>
    <property type="match status" value="1"/>
</dbReference>
<dbReference type="PANTHER" id="PTHR31834">
    <property type="entry name" value="INITIATION-SPECIFIC ALPHA-1,6-MANNOSYLTRANSFERASE"/>
    <property type="match status" value="1"/>
</dbReference>
<dbReference type="InterPro" id="IPR007577">
    <property type="entry name" value="GlycoTrfase_DXD_sugar-bd_CS"/>
</dbReference>
<reference evidence="1 2" key="1">
    <citation type="submission" date="2020-06" db="EMBL/GenBank/DDBJ databases">
        <title>Sphingomonas hominis sp. nov., a member of the Sphingomonas, isolated from the hair of a 22-year-old girl.</title>
        <authorList>
            <person name="Zhang D.-F."/>
            <person name="Cui X.-W."/>
        </authorList>
    </citation>
    <scope>NUCLEOTIDE SEQUENCE [LARGE SCALE GENOMIC DNA]</scope>
    <source>
        <strain evidence="1 2">HHU CXW</strain>
    </source>
</reference>
<protein>
    <submittedName>
        <fullName evidence="1">Glycosyltransferase</fullName>
    </submittedName>
</protein>
<dbReference type="PANTHER" id="PTHR31834:SF1">
    <property type="entry name" value="INITIATION-SPECIFIC ALPHA-1,6-MANNOSYLTRANSFERASE"/>
    <property type="match status" value="1"/>
</dbReference>
<evidence type="ECO:0000313" key="2">
    <source>
        <dbReference type="Proteomes" id="UP000621447"/>
    </source>
</evidence>
<dbReference type="EMBL" id="JABULH010000017">
    <property type="protein sequence ID" value="NTS66801.1"/>
    <property type="molecule type" value="Genomic_DNA"/>
</dbReference>
<dbReference type="InterPro" id="IPR039367">
    <property type="entry name" value="Och1-like"/>
</dbReference>
<gene>
    <name evidence="1" type="ORF">HRV97_16800</name>
</gene>
<evidence type="ECO:0000313" key="1">
    <source>
        <dbReference type="EMBL" id="NTS66801.1"/>
    </source>
</evidence>
<name>A0ABX2JJQ5_9SPHN</name>
<dbReference type="Proteomes" id="UP000621447">
    <property type="component" value="Unassembled WGS sequence"/>
</dbReference>
<proteinExistence type="predicted"/>
<dbReference type="Pfam" id="PF04488">
    <property type="entry name" value="Gly_transf_sug"/>
    <property type="match status" value="1"/>
</dbReference>
<accession>A0ABX2JJQ5</accession>